<accession>A0A4Z2IPB4</accession>
<evidence type="ECO:0000313" key="2">
    <source>
        <dbReference type="EMBL" id="TNN79859.1"/>
    </source>
</evidence>
<feature type="region of interest" description="Disordered" evidence="1">
    <location>
        <begin position="49"/>
        <end position="82"/>
    </location>
</feature>
<reference evidence="2 3" key="1">
    <citation type="submission" date="2019-03" db="EMBL/GenBank/DDBJ databases">
        <title>First draft genome of Liparis tanakae, snailfish: a comprehensive survey of snailfish specific genes.</title>
        <authorList>
            <person name="Kim W."/>
            <person name="Song I."/>
            <person name="Jeong J.-H."/>
            <person name="Kim D."/>
            <person name="Kim S."/>
            <person name="Ryu S."/>
            <person name="Song J.Y."/>
            <person name="Lee S.K."/>
        </authorList>
    </citation>
    <scope>NUCLEOTIDE SEQUENCE [LARGE SCALE GENOMIC DNA]</scope>
    <source>
        <tissue evidence="2">Muscle</tissue>
    </source>
</reference>
<gene>
    <name evidence="2" type="ORF">EYF80_009896</name>
</gene>
<organism evidence="2 3">
    <name type="scientific">Liparis tanakae</name>
    <name type="common">Tanaka's snailfish</name>
    <dbReference type="NCBI Taxonomy" id="230148"/>
    <lineage>
        <taxon>Eukaryota</taxon>
        <taxon>Metazoa</taxon>
        <taxon>Chordata</taxon>
        <taxon>Craniata</taxon>
        <taxon>Vertebrata</taxon>
        <taxon>Euteleostomi</taxon>
        <taxon>Actinopterygii</taxon>
        <taxon>Neopterygii</taxon>
        <taxon>Teleostei</taxon>
        <taxon>Neoteleostei</taxon>
        <taxon>Acanthomorphata</taxon>
        <taxon>Eupercaria</taxon>
        <taxon>Perciformes</taxon>
        <taxon>Cottioidei</taxon>
        <taxon>Cottales</taxon>
        <taxon>Liparidae</taxon>
        <taxon>Liparis</taxon>
    </lineage>
</organism>
<dbReference type="EMBL" id="SRLO01000060">
    <property type="protein sequence ID" value="TNN79859.1"/>
    <property type="molecule type" value="Genomic_DNA"/>
</dbReference>
<dbReference type="AlphaFoldDB" id="A0A4Z2IPB4"/>
<evidence type="ECO:0000313" key="3">
    <source>
        <dbReference type="Proteomes" id="UP000314294"/>
    </source>
</evidence>
<proteinExistence type="predicted"/>
<protein>
    <submittedName>
        <fullName evidence="2">Uncharacterized protein</fullName>
    </submittedName>
</protein>
<keyword evidence="3" id="KW-1185">Reference proteome</keyword>
<comment type="caution">
    <text evidence="2">The sequence shown here is derived from an EMBL/GenBank/DDBJ whole genome shotgun (WGS) entry which is preliminary data.</text>
</comment>
<feature type="region of interest" description="Disordered" evidence="1">
    <location>
        <begin position="1"/>
        <end position="22"/>
    </location>
</feature>
<name>A0A4Z2IPB4_9TELE</name>
<dbReference type="Proteomes" id="UP000314294">
    <property type="component" value="Unassembled WGS sequence"/>
</dbReference>
<sequence>MRNLGLSGMNSRKRRAELRLGTEQSATNSLQLWKSSVPREKCAQLLGITSQARPADGKQPAVSRAPPAEDLPPLAPKGGSHNMMFPAIQKVARALIMAPLLSRGMNSEK</sequence>
<evidence type="ECO:0000256" key="1">
    <source>
        <dbReference type="SAM" id="MobiDB-lite"/>
    </source>
</evidence>